<evidence type="ECO:0000313" key="2">
    <source>
        <dbReference type="EMBL" id="AEV31302.1"/>
    </source>
</evidence>
<accession>G8R7X9</accession>
<dbReference type="AlphaFoldDB" id="G8R7X9"/>
<dbReference type="KEGG" id="oho:Oweho_0280"/>
<dbReference type="InterPro" id="IPR025495">
    <property type="entry name" value="DUF4386"/>
</dbReference>
<dbReference type="OrthoDB" id="1160166at2"/>
<feature type="transmembrane region" description="Helical" evidence="1">
    <location>
        <begin position="85"/>
        <end position="103"/>
    </location>
</feature>
<feature type="transmembrane region" description="Helical" evidence="1">
    <location>
        <begin position="53"/>
        <end position="73"/>
    </location>
</feature>
<sequence>MKTNFNYARLMGVSFLLLIIFGFFGMAYVPISLYDYGSAAHTLTQVKANPQLLRYGILATVLMNASSLFLAIFTYRWLKKFSSTLAVSAALLLMTGAIISLVNELNNVSVLHFSQHSENLEMIALHLNLYQAGVFIATLFWGLWLLPVGYAFLHQSRWAKLIGILLIISGIGYMLDSLFYLLWYQKILVSDYTFLGEIIFTIWALFQRKSEFETNYNALPEKRFPANFLR</sequence>
<keyword evidence="1" id="KW-0812">Transmembrane</keyword>
<feature type="transmembrane region" description="Helical" evidence="1">
    <location>
        <begin position="123"/>
        <end position="146"/>
    </location>
</feature>
<evidence type="ECO:0008006" key="4">
    <source>
        <dbReference type="Google" id="ProtNLM"/>
    </source>
</evidence>
<proteinExistence type="predicted"/>
<keyword evidence="1" id="KW-1133">Transmembrane helix</keyword>
<dbReference type="Pfam" id="PF14329">
    <property type="entry name" value="DUF4386"/>
    <property type="match status" value="1"/>
</dbReference>
<dbReference type="eggNOG" id="ENOG5031XFQ">
    <property type="taxonomic scope" value="Bacteria"/>
</dbReference>
<reference evidence="2 3" key="1">
    <citation type="journal article" date="2012" name="Stand. Genomic Sci.">
        <title>Genome sequence of the orange-pigmented seawater bacterium Owenweeksia hongkongensis type strain (UST20020801(T)).</title>
        <authorList>
            <person name="Riedel T."/>
            <person name="Held B."/>
            <person name="Nolan M."/>
            <person name="Lucas S."/>
            <person name="Lapidus A."/>
            <person name="Tice H."/>
            <person name="Del Rio T.G."/>
            <person name="Cheng J.F."/>
            <person name="Han C."/>
            <person name="Tapia R."/>
            <person name="Goodwin L.A."/>
            <person name="Pitluck S."/>
            <person name="Liolios K."/>
            <person name="Mavromatis K."/>
            <person name="Pagani I."/>
            <person name="Ivanova N."/>
            <person name="Mikhailova N."/>
            <person name="Pati A."/>
            <person name="Chen A."/>
            <person name="Palaniappan K."/>
            <person name="Rohde M."/>
            <person name="Tindall B.J."/>
            <person name="Detter J.C."/>
            <person name="Goker M."/>
            <person name="Woyke T."/>
            <person name="Bristow J."/>
            <person name="Eisen J.A."/>
            <person name="Markowitz V."/>
            <person name="Hugenholtz P."/>
            <person name="Klenk H.P."/>
            <person name="Kyrpides N.C."/>
        </authorList>
    </citation>
    <scope>NUCLEOTIDE SEQUENCE</scope>
    <source>
        <strain evidence="3">DSM 17368 / JCM 12287 / NRRL B-23963</strain>
    </source>
</reference>
<keyword evidence="3" id="KW-1185">Reference proteome</keyword>
<dbReference type="HOGENOM" id="CLU_098561_1_1_10"/>
<feature type="transmembrane region" description="Helical" evidence="1">
    <location>
        <begin position="12"/>
        <end position="33"/>
    </location>
</feature>
<protein>
    <recommendedName>
        <fullName evidence="4">DUF4386 domain-containing protein</fullName>
    </recommendedName>
</protein>
<feature type="transmembrane region" description="Helical" evidence="1">
    <location>
        <begin position="158"/>
        <end position="175"/>
    </location>
</feature>
<organism evidence="2 3">
    <name type="scientific">Owenweeksia hongkongensis (strain DSM 17368 / CIP 108786 / JCM 12287 / NRRL B-23963 / UST20020801)</name>
    <dbReference type="NCBI Taxonomy" id="926562"/>
    <lineage>
        <taxon>Bacteria</taxon>
        <taxon>Pseudomonadati</taxon>
        <taxon>Bacteroidota</taxon>
        <taxon>Flavobacteriia</taxon>
        <taxon>Flavobacteriales</taxon>
        <taxon>Owenweeksiaceae</taxon>
        <taxon>Owenweeksia</taxon>
    </lineage>
</organism>
<dbReference type="EMBL" id="CP003156">
    <property type="protein sequence ID" value="AEV31302.1"/>
    <property type="molecule type" value="Genomic_DNA"/>
</dbReference>
<keyword evidence="1" id="KW-0472">Membrane</keyword>
<evidence type="ECO:0000313" key="3">
    <source>
        <dbReference type="Proteomes" id="UP000005631"/>
    </source>
</evidence>
<dbReference type="PATRIC" id="fig|926562.3.peg.286"/>
<name>G8R7X9_OWEHD</name>
<evidence type="ECO:0000256" key="1">
    <source>
        <dbReference type="SAM" id="Phobius"/>
    </source>
</evidence>
<feature type="transmembrane region" description="Helical" evidence="1">
    <location>
        <begin position="187"/>
        <end position="206"/>
    </location>
</feature>
<dbReference type="STRING" id="926562.Oweho_0280"/>
<gene>
    <name evidence="2" type="ordered locus">Oweho_0280</name>
</gene>
<dbReference type="Proteomes" id="UP000005631">
    <property type="component" value="Chromosome"/>
</dbReference>
<dbReference type="RefSeq" id="WP_014200663.1">
    <property type="nucleotide sequence ID" value="NC_016599.1"/>
</dbReference>